<dbReference type="InterPro" id="IPR035992">
    <property type="entry name" value="Ricin_B-like_lectins"/>
</dbReference>
<evidence type="ECO:0000259" key="2">
    <source>
        <dbReference type="Pfam" id="PF14200"/>
    </source>
</evidence>
<evidence type="ECO:0000313" key="4">
    <source>
        <dbReference type="Proteomes" id="UP000319160"/>
    </source>
</evidence>
<evidence type="ECO:0000256" key="1">
    <source>
        <dbReference type="SAM" id="SignalP"/>
    </source>
</evidence>
<feature type="chain" id="PRO_5022067672" description="Ricin B lectin domain-containing protein" evidence="1">
    <location>
        <begin position="20"/>
        <end position="499"/>
    </location>
</feature>
<evidence type="ECO:0000313" key="3">
    <source>
        <dbReference type="EMBL" id="TRX88327.1"/>
    </source>
</evidence>
<dbReference type="PANTHER" id="PTHR47791:SF3">
    <property type="entry name" value="MEIOTICALLY UP-REGULATED GENE 191 PROTEIN"/>
    <property type="match status" value="1"/>
</dbReference>
<dbReference type="SUPFAM" id="SSF50370">
    <property type="entry name" value="Ricin B-like lectins"/>
    <property type="match status" value="1"/>
</dbReference>
<keyword evidence="4" id="KW-1185">Reference proteome</keyword>
<organism evidence="3 4">
    <name type="scientific">Xylaria flabelliformis</name>
    <dbReference type="NCBI Taxonomy" id="2512241"/>
    <lineage>
        <taxon>Eukaryota</taxon>
        <taxon>Fungi</taxon>
        <taxon>Dikarya</taxon>
        <taxon>Ascomycota</taxon>
        <taxon>Pezizomycotina</taxon>
        <taxon>Sordariomycetes</taxon>
        <taxon>Xylariomycetidae</taxon>
        <taxon>Xylariales</taxon>
        <taxon>Xylariaceae</taxon>
        <taxon>Xylaria</taxon>
    </lineage>
</organism>
<dbReference type="Proteomes" id="UP000319160">
    <property type="component" value="Unassembled WGS sequence"/>
</dbReference>
<feature type="domain" description="Ricin B lectin" evidence="2">
    <location>
        <begin position="397"/>
        <end position="481"/>
    </location>
</feature>
<dbReference type="AlphaFoldDB" id="A0A553HK50"/>
<dbReference type="Gene3D" id="2.80.10.50">
    <property type="match status" value="1"/>
</dbReference>
<dbReference type="Gene3D" id="1.50.10.20">
    <property type="match status" value="1"/>
</dbReference>
<feature type="signal peptide" evidence="1">
    <location>
        <begin position="1"/>
        <end position="19"/>
    </location>
</feature>
<dbReference type="PROSITE" id="PS50231">
    <property type="entry name" value="RICIN_B_LECTIN"/>
    <property type="match status" value="1"/>
</dbReference>
<gene>
    <name evidence="3" type="ORF">FHL15_010765</name>
</gene>
<dbReference type="Pfam" id="PF03663">
    <property type="entry name" value="Glyco_hydro_76"/>
    <property type="match status" value="1"/>
</dbReference>
<dbReference type="EMBL" id="VFLP01000091">
    <property type="protein sequence ID" value="TRX88327.1"/>
    <property type="molecule type" value="Genomic_DNA"/>
</dbReference>
<dbReference type="OrthoDB" id="9984024at2759"/>
<sequence>MRSGTSLGLVLVVLNGVTAISNNDADTIFNDWNTAFLSGSQYRRSVDDPTPDTTWPASLDILVAEDAFDRTGDAARMTLVNNLLNSWLAATPPPWSWDGWNDDIGWFTLALARGYQITGTQNFLTQAEYGFNYAFGRGWDETYIGGGIWEQQPADAQGDGRTPAKEALSNDSLGKVACLLYQSTGNQTYLQTAEKIYAWVRKNLFNTQTGALITGIDWNGKAITGMAAYNQGTFIDFATLLWKTTFNAMYRNDALLALEFGKNSLTKNGIFSNSDTNLNTWADEMARGVGNFVSAAGLWDKYFDWMNQNANSILANRRTDKGITWNAWDQKTSNTDLKTNTFASAVAWLQYTPAVKPSNVSGIMYITNKATGLRIDSGSSLTSGSNVVQWGSNPSLAQKWLVTQSPDFSWTLTSLQTWLVIDDPNGSTQNGENMIQWRSSRATNQRWWIDQQADGSYKIWNKQSTKALDGSRLTNNGALLAQNDWSGADSQKWLITRAG</sequence>
<dbReference type="SUPFAM" id="SSF48208">
    <property type="entry name" value="Six-hairpin glycosidases"/>
    <property type="match status" value="1"/>
</dbReference>
<comment type="caution">
    <text evidence="3">The sequence shown here is derived from an EMBL/GenBank/DDBJ whole genome shotgun (WGS) entry which is preliminary data.</text>
</comment>
<accession>A0A553HK50</accession>
<dbReference type="InterPro" id="IPR005198">
    <property type="entry name" value="Glyco_hydro_76"/>
</dbReference>
<dbReference type="InterPro" id="IPR053169">
    <property type="entry name" value="MUG_Protein"/>
</dbReference>
<proteinExistence type="predicted"/>
<dbReference type="CDD" id="cd00161">
    <property type="entry name" value="beta-trefoil_Ricin-like"/>
    <property type="match status" value="1"/>
</dbReference>
<protein>
    <recommendedName>
        <fullName evidence="2">Ricin B lectin domain-containing protein</fullName>
    </recommendedName>
</protein>
<dbReference type="InterPro" id="IPR008928">
    <property type="entry name" value="6-hairpin_glycosidase_sf"/>
</dbReference>
<dbReference type="GO" id="GO:0005975">
    <property type="term" value="P:carbohydrate metabolic process"/>
    <property type="evidence" value="ECO:0007669"/>
    <property type="project" value="InterPro"/>
</dbReference>
<name>A0A553HK50_9PEZI</name>
<dbReference type="InterPro" id="IPR000772">
    <property type="entry name" value="Ricin_B_lectin"/>
</dbReference>
<reference evidence="4" key="1">
    <citation type="submission" date="2019-06" db="EMBL/GenBank/DDBJ databases">
        <title>Draft genome sequence of the griseofulvin-producing fungus Xylaria cubensis strain G536.</title>
        <authorList>
            <person name="Mead M.E."/>
            <person name="Raja H.A."/>
            <person name="Steenwyk J.L."/>
            <person name="Knowles S.L."/>
            <person name="Oberlies N.H."/>
            <person name="Rokas A."/>
        </authorList>
    </citation>
    <scope>NUCLEOTIDE SEQUENCE [LARGE SCALE GENOMIC DNA]</scope>
    <source>
        <strain evidence="4">G536</strain>
    </source>
</reference>
<dbReference type="Pfam" id="PF14200">
    <property type="entry name" value="RicinB_lectin_2"/>
    <property type="match status" value="1"/>
</dbReference>
<dbReference type="PANTHER" id="PTHR47791">
    <property type="entry name" value="MEIOTICALLY UP-REGULATED GENE 191 PROTEIN"/>
    <property type="match status" value="1"/>
</dbReference>
<keyword evidence="1" id="KW-0732">Signal</keyword>